<feature type="compositionally biased region" description="Basic residues" evidence="6">
    <location>
        <begin position="619"/>
        <end position="634"/>
    </location>
</feature>
<accession>A0A3Q3D1S1</accession>
<feature type="compositionally biased region" description="Basic and acidic residues" evidence="6">
    <location>
        <begin position="403"/>
        <end position="415"/>
    </location>
</feature>
<feature type="compositionally biased region" description="Polar residues" evidence="6">
    <location>
        <begin position="821"/>
        <end position="830"/>
    </location>
</feature>
<feature type="compositionally biased region" description="Basic and acidic residues" evidence="6">
    <location>
        <begin position="642"/>
        <end position="651"/>
    </location>
</feature>
<evidence type="ECO:0000256" key="2">
    <source>
        <dbReference type="ARBA" id="ARBA00004496"/>
    </source>
</evidence>
<organism evidence="8 9">
    <name type="scientific">Hippocampus comes</name>
    <name type="common">Tiger tail seahorse</name>
    <dbReference type="NCBI Taxonomy" id="109280"/>
    <lineage>
        <taxon>Eukaryota</taxon>
        <taxon>Metazoa</taxon>
        <taxon>Chordata</taxon>
        <taxon>Craniata</taxon>
        <taxon>Vertebrata</taxon>
        <taxon>Euteleostomi</taxon>
        <taxon>Actinopterygii</taxon>
        <taxon>Neopterygii</taxon>
        <taxon>Teleostei</taxon>
        <taxon>Neoteleostei</taxon>
        <taxon>Acanthomorphata</taxon>
        <taxon>Syngnathiaria</taxon>
        <taxon>Syngnathiformes</taxon>
        <taxon>Syngnathoidei</taxon>
        <taxon>Syngnathidae</taxon>
        <taxon>Hippocampus</taxon>
    </lineage>
</organism>
<feature type="domain" description="Doublecortin" evidence="7">
    <location>
        <begin position="162"/>
        <end position="241"/>
    </location>
</feature>
<evidence type="ECO:0000256" key="6">
    <source>
        <dbReference type="SAM" id="MobiDB-lite"/>
    </source>
</evidence>
<feature type="compositionally biased region" description="Low complexity" evidence="6">
    <location>
        <begin position="981"/>
        <end position="993"/>
    </location>
</feature>
<feature type="region of interest" description="Disordered" evidence="6">
    <location>
        <begin position="821"/>
        <end position="887"/>
    </location>
</feature>
<keyword evidence="9" id="KW-1185">Reference proteome</keyword>
<feature type="compositionally biased region" description="Polar residues" evidence="6">
    <location>
        <begin position="1029"/>
        <end position="1046"/>
    </location>
</feature>
<reference evidence="8" key="2">
    <citation type="submission" date="2025-09" db="UniProtKB">
        <authorList>
            <consortium name="Ensembl"/>
        </authorList>
    </citation>
    <scope>IDENTIFICATION</scope>
</reference>
<feature type="compositionally biased region" description="Polar residues" evidence="6">
    <location>
        <begin position="1468"/>
        <end position="1480"/>
    </location>
</feature>
<reference evidence="8" key="1">
    <citation type="submission" date="2025-08" db="UniProtKB">
        <authorList>
            <consortium name="Ensembl"/>
        </authorList>
    </citation>
    <scope>IDENTIFICATION</scope>
</reference>
<dbReference type="PANTHER" id="PTHR23005">
    <property type="entry name" value="RETINITIS PIGMENTOSA 1 PROTEIN"/>
    <property type="match status" value="1"/>
</dbReference>
<feature type="compositionally biased region" description="Basic and acidic residues" evidence="6">
    <location>
        <begin position="1347"/>
        <end position="1377"/>
    </location>
</feature>
<dbReference type="GO" id="GO:0060041">
    <property type="term" value="P:retina development in camera-type eye"/>
    <property type="evidence" value="ECO:0007669"/>
    <property type="project" value="TreeGrafter"/>
</dbReference>
<dbReference type="Gene3D" id="3.10.20.230">
    <property type="entry name" value="Doublecortin domain"/>
    <property type="match status" value="2"/>
</dbReference>
<feature type="region of interest" description="Disordered" evidence="6">
    <location>
        <begin position="1315"/>
        <end position="1395"/>
    </location>
</feature>
<dbReference type="InterPro" id="IPR036572">
    <property type="entry name" value="Doublecortin_dom_sf"/>
</dbReference>
<dbReference type="GO" id="GO:0035082">
    <property type="term" value="P:axoneme assembly"/>
    <property type="evidence" value="ECO:0007669"/>
    <property type="project" value="TreeGrafter"/>
</dbReference>
<comment type="subcellular location">
    <subcellularLocation>
        <location evidence="1">Cell projection</location>
    </subcellularLocation>
    <subcellularLocation>
        <location evidence="2">Cytoplasm</location>
    </subcellularLocation>
</comment>
<feature type="compositionally biased region" description="Basic and acidic residues" evidence="6">
    <location>
        <begin position="1422"/>
        <end position="1461"/>
    </location>
</feature>
<evidence type="ECO:0000313" key="8">
    <source>
        <dbReference type="Ensembl" id="ENSHCOP00000000289.1"/>
    </source>
</evidence>
<feature type="region of interest" description="Disordered" evidence="6">
    <location>
        <begin position="1819"/>
        <end position="1840"/>
    </location>
</feature>
<sequence>RSLCSSSGPRKILPDQSSESLRTIGTSRHASVTNPILSKRVCFYKSGDPQFSGLRMVVNNRSFKTFDALLDSLSKKVPLPFGVRNITTPRGVHAINTLDELEDGKSYICSDNRKVKPINLALARRKLAPWYHARPVSSRRRNLQWARSFPGRQEPMLVHTPKRLAVFRNGDPSVKHTVVLQKRSATTFEWILEYISEMMQFHVVKLHTTDGRRVSGLASLILCSGVVVAAGKEQFRPANYNAQKSPGSIRPPGNRMKGKKKSPSYGSKSRNFSTSSERYIVNKIHNSLMESSCDLPSHPANSVGYESGHVAAETQGGELNYAQPDEDDIEKSFRVNQDGSMTVEMRVRLTVKEEETLHWTTTLMRSSMANHLNMDCLQEPQLEQDVSPATPDLQDLISSNDTINKDESKDDHDENPPSLGNRVLSLSSYEEDTVEIQATSPRRAPTPGHTQIRNKHASMESVGSYSYREETENGALTEQYCVVRQSSTRPIPKPRRLSSMDANSMNNASYKSAEIMHMESSGEEITETVLHIYEQQTCQDNYNANVGSFYRPATSETRHLHRNDVFEHESWEPSTASESINIWNAGNKLATSHFPSAKHGRVKATQAAKSAKGKEKQPRPKTRRSPKVRNKSMRRLLSPGKRQRENGSGDMKKRKKATPFSNKGFIRKIYGNKLIPAKSPVKLKRRMTKNLARNGGAKNSKQSDKTHPKTLQNPNLSEARRVLTRQTSVHRDEHRDVSELISPPAFDFCSSVANEYVQKWLEKVPIKQHTDCLRKTNGTENRGLVPAAVLQNVRELTTQTLPEDLRVTSVRDRIQSLENNMVPSNHQTNGEGIKAQPKTDKKMPPVSAPKTHDGLQENSDVLSSNFFLPPSPKEKRPEASDQEYHMACSPKCVQPELRSQTSDNRPPSAQALLHAQHVMKITQLLEAEVSKELETLSRSTSIKRAPLVSNVSLERKMSLRKSSMEKFTICNNEEQQQSLLDIKSNSSVSSNSLHSEERLSSFSVPSDEVPNNMPLPRPKIRDSSKSKSKNATPELSKRSQSLQCHANVSPMPNKRQTQSRSEQWKQTAPSKSLDLASPPLRPKSKRRMLSRNLSADSGVRKTPSLRKQLNSLQAIKPSACTFVSAKETDELQKQDQVKSTTDTKVKAQLPNSVDRPNMGPVLESVCFSIRSIRLIAQSQSCLEKSNSGRDFSCHVATTFGSSSKVFLTFLSIMALKDSIANLYLDQVKVNDVSSAEALRMIDSLREITSVEDSHRLEESLSALWKSASRHILDSWWDFQLLVDTYPEERAIDDLIEGFDIPQILKEELVSLSAGSVSASQEKPKANSEGCSSGTEERNDELTYNVEEQQKLNPDHASHAAVERCPEEKYEDKTHGDDCYVELNPSRKASSEKELPETEGIMQNLDEAQSEVEDKGLKVIVEKRQSGRDKENEEELRNETWNIPDHKRQICDRDPERYHPQDPADDESGNNLSGCDNQAESSALEYHQIQSSDEEELSFSEKTSGSEEECGSLAEYQAPVTDTKCDKVEVAKDLSDEETSKPVAVRVSLLEKQAADAQKTRNNKEHNKKVSLLSEESIERFQQCSQFAPPSSLSFSYDSSGVATLEPEGNRVKFIREMFLAKSFTDNRKQSLPSEMSESGGYETRTSSEQSSSEEDPARKSITKGFVRRTIERLYGKTTAVERPPSAPRTKKKHSNIFLPFHTARCKAASELSYFNSTDALDTLTEATRCIAFNAQVGPGDSVAIDDGRWLIRENTLIRKSVSDPTGINTNLVNSAHDEDGCGDTQEDTPYSLFSITSEPEDHKKSKRCTYFSLPHTSDSEVCHDEPSAQESKPESVAKMRPERNGSAVGMQDNKVHPLVEPPADGEGVVVEQPKKGHGVVTRSLQEPDVLDLLYNFCGENFYLGFFLTCPDHYHLSQLEEAFFLLFQACFREC</sequence>
<dbReference type="InterPro" id="IPR003533">
    <property type="entry name" value="Doublecortin_dom"/>
</dbReference>
<feature type="region of interest" description="Disordered" evidence="6">
    <location>
        <begin position="592"/>
        <end position="663"/>
    </location>
</feature>
<feature type="region of interest" description="Disordered" evidence="6">
    <location>
        <begin position="691"/>
        <end position="719"/>
    </location>
</feature>
<feature type="region of interest" description="Disordered" evidence="6">
    <location>
        <begin position="1422"/>
        <end position="1516"/>
    </location>
</feature>
<keyword evidence="5" id="KW-0966">Cell projection</keyword>
<dbReference type="GO" id="GO:0035556">
    <property type="term" value="P:intracellular signal transduction"/>
    <property type="evidence" value="ECO:0007669"/>
    <property type="project" value="InterPro"/>
</dbReference>
<keyword evidence="3" id="KW-0963">Cytoplasm</keyword>
<evidence type="ECO:0000256" key="4">
    <source>
        <dbReference type="ARBA" id="ARBA00022737"/>
    </source>
</evidence>
<dbReference type="SMART" id="SM00537">
    <property type="entry name" value="DCX"/>
    <property type="match status" value="2"/>
</dbReference>
<dbReference type="Pfam" id="PF03607">
    <property type="entry name" value="DCX"/>
    <property type="match status" value="2"/>
</dbReference>
<feature type="compositionally biased region" description="Polar residues" evidence="6">
    <location>
        <begin position="1054"/>
        <end position="1070"/>
    </location>
</feature>
<evidence type="ECO:0000256" key="1">
    <source>
        <dbReference type="ARBA" id="ARBA00004316"/>
    </source>
</evidence>
<feature type="region of interest" description="Disordered" evidence="6">
    <location>
        <begin position="1626"/>
        <end position="1662"/>
    </location>
</feature>
<dbReference type="PANTHER" id="PTHR23005:SF4">
    <property type="entry name" value="OXYGEN-REGULATED PROTEIN 1"/>
    <property type="match status" value="1"/>
</dbReference>
<protein>
    <recommendedName>
        <fullName evidence="7">Doublecortin domain-containing protein</fullName>
    </recommendedName>
</protein>
<dbReference type="FunFam" id="3.10.20.230:FF:000006">
    <property type="entry name" value="Oxygen-regulated protein 1"/>
    <property type="match status" value="1"/>
</dbReference>
<feature type="region of interest" description="Disordered" evidence="6">
    <location>
        <begin position="1"/>
        <end position="20"/>
    </location>
</feature>
<evidence type="ECO:0000256" key="5">
    <source>
        <dbReference type="ARBA" id="ARBA00023273"/>
    </source>
</evidence>
<dbReference type="Proteomes" id="UP000264820">
    <property type="component" value="Unplaced"/>
</dbReference>
<dbReference type="GeneTree" id="ENSGT00940000154242"/>
<feature type="compositionally biased region" description="Polar residues" evidence="6">
    <location>
        <begin position="856"/>
        <end position="866"/>
    </location>
</feature>
<proteinExistence type="predicted"/>
<feature type="region of interest" description="Disordered" evidence="6">
    <location>
        <begin position="384"/>
        <end position="452"/>
    </location>
</feature>
<evidence type="ECO:0000259" key="7">
    <source>
        <dbReference type="PROSITE" id="PS50309"/>
    </source>
</evidence>
<keyword evidence="4" id="KW-0677">Repeat</keyword>
<dbReference type="Ensembl" id="ENSHCOT00000014021.1">
    <property type="protein sequence ID" value="ENSHCOP00000000289.1"/>
    <property type="gene ID" value="ENSHCOG00000001074.1"/>
</dbReference>
<dbReference type="GO" id="GO:0042461">
    <property type="term" value="P:photoreceptor cell development"/>
    <property type="evidence" value="ECO:0007669"/>
    <property type="project" value="TreeGrafter"/>
</dbReference>
<dbReference type="SUPFAM" id="SSF89837">
    <property type="entry name" value="Doublecortin (DC)"/>
    <property type="match status" value="2"/>
</dbReference>
<dbReference type="GO" id="GO:0043005">
    <property type="term" value="C:neuron projection"/>
    <property type="evidence" value="ECO:0007669"/>
    <property type="project" value="UniProtKB-ARBA"/>
</dbReference>
<feature type="domain" description="Doublecortin" evidence="7">
    <location>
        <begin position="39"/>
        <end position="121"/>
    </location>
</feature>
<feature type="region of interest" description="Disordered" evidence="6">
    <location>
        <begin position="239"/>
        <end position="271"/>
    </location>
</feature>
<name>A0A3Q3D1S1_HIPCM</name>
<dbReference type="CDD" id="cd17145">
    <property type="entry name" value="DCX1_RP1"/>
    <property type="match status" value="1"/>
</dbReference>
<evidence type="ECO:0000256" key="3">
    <source>
        <dbReference type="ARBA" id="ARBA00022490"/>
    </source>
</evidence>
<feature type="compositionally biased region" description="Basic and acidic residues" evidence="6">
    <location>
        <begin position="872"/>
        <end position="884"/>
    </location>
</feature>
<dbReference type="PROSITE" id="PS50309">
    <property type="entry name" value="DC"/>
    <property type="match status" value="2"/>
</dbReference>
<evidence type="ECO:0000313" key="9">
    <source>
        <dbReference type="Proteomes" id="UP000264820"/>
    </source>
</evidence>
<dbReference type="GO" id="GO:0005930">
    <property type="term" value="C:axoneme"/>
    <property type="evidence" value="ECO:0007669"/>
    <property type="project" value="TreeGrafter"/>
</dbReference>
<dbReference type="OMA" id="FCGEHCP"/>
<dbReference type="STRING" id="109280.ENSHCOP00000000289"/>
<feature type="region of interest" description="Disordered" evidence="6">
    <location>
        <begin position="981"/>
        <end position="1105"/>
    </location>
</feature>